<dbReference type="EMBL" id="CAJMXA010000331">
    <property type="protein sequence ID" value="CAE6426364.1"/>
    <property type="molecule type" value="Genomic_DNA"/>
</dbReference>
<dbReference type="AlphaFoldDB" id="A0A8H3AMJ0"/>
<evidence type="ECO:0000259" key="1">
    <source>
        <dbReference type="Pfam" id="PF12770"/>
    </source>
</evidence>
<name>A0A8H3AMJ0_9AGAM</name>
<accession>A0A8H3AMJ0</accession>
<proteinExistence type="predicted"/>
<evidence type="ECO:0000313" key="3">
    <source>
        <dbReference type="Proteomes" id="UP000663853"/>
    </source>
</evidence>
<organism evidence="2 3">
    <name type="scientific">Rhizoctonia solani</name>
    <dbReference type="NCBI Taxonomy" id="456999"/>
    <lineage>
        <taxon>Eukaryota</taxon>
        <taxon>Fungi</taxon>
        <taxon>Dikarya</taxon>
        <taxon>Basidiomycota</taxon>
        <taxon>Agaricomycotina</taxon>
        <taxon>Agaricomycetes</taxon>
        <taxon>Cantharellales</taxon>
        <taxon>Ceratobasidiaceae</taxon>
        <taxon>Rhizoctonia</taxon>
    </lineage>
</organism>
<gene>
    <name evidence="2" type="ORF">RDB_LOCUS18676</name>
</gene>
<evidence type="ECO:0000313" key="2">
    <source>
        <dbReference type="EMBL" id="CAE6426364.1"/>
    </source>
</evidence>
<dbReference type="Pfam" id="PF12770">
    <property type="entry name" value="CHAT"/>
    <property type="match status" value="1"/>
</dbReference>
<sequence length="296" mass="32580">MGREAADYAFEKVLGLLWSSIAKPVLDFLGFLETCPTQPLPRLTWCTTGQLSMLPLHAAGFYDRPRSKVSDFVVSSYTPTLSALLSALSSPSIPHSRLLAIGQENSSRHGLSLLPGTRKELAFIQTHAKEPVILSKINGSYATCELVLEAMEHSDWVHLACHAKQDADKPTESGFFLADGVLTLDRIIQRSFKDKGLAFLSACQTAKGDENLADEAVHLASGMLLAGYRSVIATMWSVSDADAPDINNEVYKRLLKDGKLDYRESARALHDSVNMLRECVGEKNFTRWVPYIHIGA</sequence>
<comment type="caution">
    <text evidence="2">The sequence shown here is derived from an EMBL/GenBank/DDBJ whole genome shotgun (WGS) entry which is preliminary data.</text>
</comment>
<dbReference type="InterPro" id="IPR024983">
    <property type="entry name" value="CHAT_dom"/>
</dbReference>
<dbReference type="Proteomes" id="UP000663853">
    <property type="component" value="Unassembled WGS sequence"/>
</dbReference>
<reference evidence="2" key="1">
    <citation type="submission" date="2021-01" db="EMBL/GenBank/DDBJ databases">
        <authorList>
            <person name="Kaushik A."/>
        </authorList>
    </citation>
    <scope>NUCLEOTIDE SEQUENCE</scope>
    <source>
        <strain evidence="2">AG6-10EEA</strain>
    </source>
</reference>
<protein>
    <recommendedName>
        <fullName evidence="1">CHAT domain-containing protein</fullName>
    </recommendedName>
</protein>
<feature type="domain" description="CHAT" evidence="1">
    <location>
        <begin position="13"/>
        <end position="295"/>
    </location>
</feature>